<dbReference type="PRINTS" id="PR02045">
    <property type="entry name" value="F138DOMAIN"/>
</dbReference>
<accession>A0A5F8AF78</accession>
<sequence>MQRSNSPPTSLVPETPGILRVLPVAPFYQPRVRLLHCLHSWGPLSLVGSPGLLVTLLTPSTQILCFFPGGRWGGLSRSRALYPPADMLFGREIKVVCLGEQRILSVCFPGEWSCHLHLQGVCLGPYHLPTPSPGNAEQSSGVHTSPGLFSWPPRQGSGEPHSSGRCGACTASQLRDACSSQGRCSQFVHEFKGLLCILFCFICLCSSLRRSLALSPRLECSGAISVHCNFHLPSSWEGTCRHSQIIFVFLVETGFHHVGQAGLKLLTSGDPPAFASQGAGVTGMSDLVRPLLCIL</sequence>
<reference evidence="1" key="4">
    <citation type="submission" date="2025-09" db="UniProtKB">
        <authorList>
            <consortium name="Ensembl"/>
        </authorList>
    </citation>
    <scope>IDENTIFICATION</scope>
    <source>
        <strain evidence="1">17573</strain>
    </source>
</reference>
<protein>
    <submittedName>
        <fullName evidence="1">Uncharacterized protein</fullName>
    </submittedName>
</protein>
<evidence type="ECO:0000313" key="1">
    <source>
        <dbReference type="Ensembl" id="ENSMMUP00000076044.1"/>
    </source>
</evidence>
<proteinExistence type="predicted"/>
<dbReference type="VEuPathDB" id="HostDB:ENSMMUG00000055435"/>
<dbReference type="STRING" id="9544.ENSMMUP00000076044"/>
<reference evidence="2" key="1">
    <citation type="journal article" date="2007" name="Science">
        <title>Evolutionary and biomedical insights from the rhesus macaque genome.</title>
        <authorList>
            <person name="Gibbs R.A."/>
            <person name="Rogers J."/>
            <person name="Katze M.G."/>
            <person name="Bumgarner R."/>
            <person name="Weinstock G.M."/>
            <person name="Mardis E.R."/>
            <person name="Remington K.A."/>
            <person name="Strausberg R.L."/>
            <person name="Venter J.C."/>
            <person name="Wilson R.K."/>
            <person name="Batzer M.A."/>
            <person name="Bustamante C.D."/>
            <person name="Eichler E.E."/>
            <person name="Hahn M.W."/>
            <person name="Hardison R.C."/>
            <person name="Makova K.D."/>
            <person name="Miller W."/>
            <person name="Milosavljevic A."/>
            <person name="Palermo R.E."/>
            <person name="Siepel A."/>
            <person name="Sikela J.M."/>
            <person name="Attaway T."/>
            <person name="Bell S."/>
            <person name="Bernard K.E."/>
            <person name="Buhay C.J."/>
            <person name="Chandrabose M.N."/>
            <person name="Dao M."/>
            <person name="Davis C."/>
            <person name="Delehaunty K.D."/>
            <person name="Ding Y."/>
            <person name="Dinh H.H."/>
            <person name="Dugan-Rocha S."/>
            <person name="Fulton L.A."/>
            <person name="Gabisi R.A."/>
            <person name="Garner T.T."/>
            <person name="Godfrey J."/>
            <person name="Hawes A.C."/>
            <person name="Hernandez J."/>
            <person name="Hines S."/>
            <person name="Holder M."/>
            <person name="Hume J."/>
            <person name="Jhangiani S.N."/>
            <person name="Joshi V."/>
            <person name="Khan Z.M."/>
            <person name="Kirkness E.F."/>
            <person name="Cree A."/>
            <person name="Fowler R.G."/>
            <person name="Lee S."/>
            <person name="Lewis L.R."/>
            <person name="Li Z."/>
            <person name="Liu Y.-S."/>
            <person name="Moore S.M."/>
            <person name="Muzny D."/>
            <person name="Nazareth L.V."/>
            <person name="Ngo D.N."/>
            <person name="Okwuonu G.O."/>
            <person name="Pai G."/>
            <person name="Parker D."/>
            <person name="Paul H.A."/>
            <person name="Pfannkoch C."/>
            <person name="Pohl C.S."/>
            <person name="Rogers Y.-H.C."/>
            <person name="Ruiz S.J."/>
            <person name="Sabo A."/>
            <person name="Santibanez J."/>
            <person name="Schneider B.W."/>
            <person name="Smith S.M."/>
            <person name="Sodergren E."/>
            <person name="Svatek A.F."/>
            <person name="Utterback T.R."/>
            <person name="Vattathil S."/>
            <person name="Warren W."/>
            <person name="White C.S."/>
            <person name="Chinwalla A.T."/>
            <person name="Feng Y."/>
            <person name="Halpern A.L."/>
            <person name="Hillier L.W."/>
            <person name="Huang X."/>
            <person name="Minx P."/>
            <person name="Nelson J.O."/>
            <person name="Pepin K.H."/>
            <person name="Qin X."/>
            <person name="Sutton G.G."/>
            <person name="Venter E."/>
            <person name="Walenz B.P."/>
            <person name="Wallis J.W."/>
            <person name="Worley K.C."/>
            <person name="Yang S.-P."/>
            <person name="Jones S.M."/>
            <person name="Marra M.A."/>
            <person name="Rocchi M."/>
            <person name="Schein J.E."/>
            <person name="Baertsch R."/>
            <person name="Clarke L."/>
            <person name="Csuros M."/>
            <person name="Glasscock J."/>
            <person name="Harris R.A."/>
            <person name="Havlak P."/>
            <person name="Jackson A.R."/>
            <person name="Jiang H."/>
            <person name="Liu Y."/>
            <person name="Messina D.N."/>
            <person name="Shen Y."/>
            <person name="Song H.X.-Z."/>
            <person name="Wylie T."/>
            <person name="Zhang L."/>
            <person name="Birney E."/>
            <person name="Han K."/>
            <person name="Konkel M.K."/>
            <person name="Lee J."/>
            <person name="Smit A.F.A."/>
            <person name="Ullmer B."/>
            <person name="Wang H."/>
            <person name="Xing J."/>
            <person name="Burhans R."/>
            <person name="Cheng Z."/>
            <person name="Karro J.E."/>
            <person name="Ma J."/>
            <person name="Raney B."/>
            <person name="She X."/>
            <person name="Cox M.J."/>
            <person name="Demuth J.P."/>
            <person name="Dumas L.J."/>
            <person name="Han S.-G."/>
            <person name="Hopkins J."/>
            <person name="Karimpour-Fard A."/>
            <person name="Kim Y.H."/>
            <person name="Pollack J.R."/>
            <person name="Vinar T."/>
            <person name="Addo-Quaye C."/>
            <person name="Degenhardt J."/>
            <person name="Denby A."/>
            <person name="Hubisz M.J."/>
            <person name="Indap A."/>
            <person name="Kosiol C."/>
            <person name="Lahn B.T."/>
            <person name="Lawson H.A."/>
            <person name="Marklein A."/>
            <person name="Nielsen R."/>
            <person name="Vallender E.J."/>
            <person name="Clark A.G."/>
            <person name="Ferguson B."/>
            <person name="Hernandez R.D."/>
            <person name="Hirani K."/>
            <person name="Kehrer-Sawatzki H."/>
            <person name="Kolb J."/>
            <person name="Patil S."/>
            <person name="Pu L.-L."/>
            <person name="Ren Y."/>
            <person name="Smith D.G."/>
            <person name="Wheeler D.A."/>
            <person name="Schenck I."/>
            <person name="Ball E.V."/>
            <person name="Chen R."/>
            <person name="Cooper D.N."/>
            <person name="Giardine B."/>
            <person name="Hsu F."/>
            <person name="Kent W.J."/>
            <person name="Lesk A."/>
            <person name="Nelson D.L."/>
            <person name="O'brien W.E."/>
            <person name="Pruefer K."/>
            <person name="Stenson P.D."/>
            <person name="Wallace J.C."/>
            <person name="Ke H."/>
            <person name="Liu X.-M."/>
            <person name="Wang P."/>
            <person name="Xiang A.P."/>
            <person name="Yang F."/>
            <person name="Barber G.P."/>
            <person name="Haussler D."/>
            <person name="Karolchik D."/>
            <person name="Kern A.D."/>
            <person name="Kuhn R.M."/>
            <person name="Smith K.E."/>
            <person name="Zwieg A.S."/>
        </authorList>
    </citation>
    <scope>NUCLEOTIDE SEQUENCE [LARGE SCALE GENOMIC DNA]</scope>
    <source>
        <strain evidence="2">17573</strain>
    </source>
</reference>
<reference evidence="1" key="2">
    <citation type="submission" date="2019-01" db="EMBL/GenBank/DDBJ databases">
        <authorList>
            <person name="Graves T."/>
            <person name="Eichler E.E."/>
            <person name="Wilson R.K."/>
        </authorList>
    </citation>
    <scope>NUCLEOTIDE SEQUENCE [LARGE SCALE GENOMIC DNA]</scope>
    <source>
        <strain evidence="1">17573</strain>
    </source>
</reference>
<dbReference type="PANTHER" id="PTHR12138">
    <property type="entry name" value="PRIMATE-EXPANDED PROTEIN FAMILY"/>
    <property type="match status" value="1"/>
</dbReference>
<dbReference type="Ensembl" id="ENSMMUT00000108006.1">
    <property type="protein sequence ID" value="ENSMMUP00000076044.1"/>
    <property type="gene ID" value="ENSMMUG00000055435.1"/>
</dbReference>
<evidence type="ECO:0000313" key="2">
    <source>
        <dbReference type="Proteomes" id="UP000006718"/>
    </source>
</evidence>
<dbReference type="PANTHER" id="PTHR12138:SF135">
    <property type="entry name" value="SAM DOMAIN-CONTAINING PROTEIN"/>
    <property type="match status" value="1"/>
</dbReference>
<dbReference type="Proteomes" id="UP000006718">
    <property type="component" value="Chromosome 16"/>
</dbReference>
<reference evidence="1" key="3">
    <citation type="submission" date="2025-08" db="UniProtKB">
        <authorList>
            <consortium name="Ensembl"/>
        </authorList>
    </citation>
    <scope>IDENTIFICATION</scope>
    <source>
        <strain evidence="1">17573</strain>
    </source>
</reference>
<dbReference type="GeneTree" id="ENSGT01120000271815"/>
<name>A0A5F8AF78_MACMU</name>
<dbReference type="InParanoid" id="A0A5F8AF78"/>
<organism evidence="1 2">
    <name type="scientific">Macaca mulatta</name>
    <name type="common">Rhesus macaque</name>
    <dbReference type="NCBI Taxonomy" id="9544"/>
    <lineage>
        <taxon>Eukaryota</taxon>
        <taxon>Metazoa</taxon>
        <taxon>Chordata</taxon>
        <taxon>Craniata</taxon>
        <taxon>Vertebrata</taxon>
        <taxon>Euteleostomi</taxon>
        <taxon>Mammalia</taxon>
        <taxon>Eutheria</taxon>
        <taxon>Euarchontoglires</taxon>
        <taxon>Primates</taxon>
        <taxon>Haplorrhini</taxon>
        <taxon>Catarrhini</taxon>
        <taxon>Cercopithecidae</taxon>
        <taxon>Cercopithecinae</taxon>
        <taxon>Macaca</taxon>
    </lineage>
</organism>
<dbReference type="AlphaFoldDB" id="A0A5F8AF78"/>
<dbReference type="Bgee" id="ENSMMUG00000055435">
    <property type="expression patterns" value="Expressed in ileum and 2 other cell types or tissues"/>
</dbReference>
<keyword evidence="2" id="KW-1185">Reference proteome</keyword>